<dbReference type="Gene3D" id="4.10.1000.10">
    <property type="entry name" value="Zinc finger, CCCH-type"/>
    <property type="match status" value="1"/>
</dbReference>
<dbReference type="GO" id="GO:0008270">
    <property type="term" value="F:zinc ion binding"/>
    <property type="evidence" value="ECO:0007669"/>
    <property type="project" value="UniProtKB-KW"/>
</dbReference>
<evidence type="ECO:0000256" key="1">
    <source>
        <dbReference type="ARBA" id="ARBA00022723"/>
    </source>
</evidence>
<dbReference type="SMART" id="SM00356">
    <property type="entry name" value="ZnF_C3H1"/>
    <property type="match status" value="1"/>
</dbReference>
<name>A0A7S1RDU8_ALECA</name>
<keyword evidence="1 4" id="KW-0479">Metal-binding</keyword>
<dbReference type="Pfam" id="PF00642">
    <property type="entry name" value="zf-CCCH"/>
    <property type="match status" value="1"/>
</dbReference>
<dbReference type="InterPro" id="IPR012337">
    <property type="entry name" value="RNaseH-like_sf"/>
</dbReference>
<gene>
    <name evidence="6" type="ORF">ACAT0790_LOCUS40307</name>
</gene>
<dbReference type="Gene3D" id="3.30.420.10">
    <property type="entry name" value="Ribonuclease H-like superfamily/Ribonuclease H"/>
    <property type="match status" value="1"/>
</dbReference>
<dbReference type="InterPro" id="IPR036855">
    <property type="entry name" value="Znf_CCCH_sf"/>
</dbReference>
<dbReference type="GO" id="GO:0006139">
    <property type="term" value="P:nucleobase-containing compound metabolic process"/>
    <property type="evidence" value="ECO:0007669"/>
    <property type="project" value="InterPro"/>
</dbReference>
<organism evidence="6">
    <name type="scientific">Alexandrium catenella</name>
    <name type="common">Red tide dinoflagellate</name>
    <name type="synonym">Gonyaulax catenella</name>
    <dbReference type="NCBI Taxonomy" id="2925"/>
    <lineage>
        <taxon>Eukaryota</taxon>
        <taxon>Sar</taxon>
        <taxon>Alveolata</taxon>
        <taxon>Dinophyceae</taxon>
        <taxon>Gonyaulacales</taxon>
        <taxon>Pyrocystaceae</taxon>
        <taxon>Alexandrium</taxon>
    </lineage>
</organism>
<proteinExistence type="predicted"/>
<dbReference type="PROSITE" id="PS50103">
    <property type="entry name" value="ZF_C3H1"/>
    <property type="match status" value="1"/>
</dbReference>
<accession>A0A7S1RDU8</accession>
<dbReference type="PANTHER" id="PTHR43040">
    <property type="entry name" value="RIBONUCLEASE D"/>
    <property type="match status" value="1"/>
</dbReference>
<evidence type="ECO:0000256" key="4">
    <source>
        <dbReference type="PROSITE-ProRule" id="PRU00723"/>
    </source>
</evidence>
<dbReference type="GO" id="GO:0003676">
    <property type="term" value="F:nucleic acid binding"/>
    <property type="evidence" value="ECO:0007669"/>
    <property type="project" value="InterPro"/>
</dbReference>
<dbReference type="Pfam" id="PF01612">
    <property type="entry name" value="DNA_pol_A_exo1"/>
    <property type="match status" value="1"/>
</dbReference>
<dbReference type="InterPro" id="IPR002562">
    <property type="entry name" value="3'-5'_exonuclease_dom"/>
</dbReference>
<sequence length="394" mass="43895">MSEDEFDDDGIDPFDDYRPCHADIDRFRRYLPLDIPLEALTPSVVLVDISSEANMAVAKLRKSEQCAVDCEGESLSRKGRLHLLQVGASGGQEVYVFDLQALGPEGYEATGLKAFLEDPAKVKLMWDCREDADALLHQFNTTLKGVYDLQLEEVLTRPDDDSRRLSRLYGIVPPGSLRSEQKSYTQHYRLRSLEDFVKNPAGKKPKVCNYASKGQCRYGATCAYAHAPDELADQSADAPLRLPSSSLTGATVSCLVSERPLRRDVLMYAAGDIQQLHRAHVLLQERSALFDRAKVEIASGVYCDVLRCMQMREFTLFESSSLLPCAILPDICGACGCLRCELCGRSVAGRRKKKPNHCGPCGTLFRWRKREDSDGDCYDDGRGYGLLNSEGEEI</sequence>
<feature type="domain" description="C3H1-type" evidence="5">
    <location>
        <begin position="202"/>
        <end position="229"/>
    </location>
</feature>
<dbReference type="AlphaFoldDB" id="A0A7S1RDU8"/>
<evidence type="ECO:0000259" key="5">
    <source>
        <dbReference type="PROSITE" id="PS50103"/>
    </source>
</evidence>
<protein>
    <recommendedName>
        <fullName evidence="5">C3H1-type domain-containing protein</fullName>
    </recommendedName>
</protein>
<evidence type="ECO:0000256" key="3">
    <source>
        <dbReference type="ARBA" id="ARBA00022833"/>
    </source>
</evidence>
<evidence type="ECO:0000313" key="6">
    <source>
        <dbReference type="EMBL" id="CAD9163542.1"/>
    </source>
</evidence>
<feature type="zinc finger region" description="C3H1-type" evidence="4">
    <location>
        <begin position="202"/>
        <end position="229"/>
    </location>
</feature>
<dbReference type="InterPro" id="IPR000571">
    <property type="entry name" value="Znf_CCCH"/>
</dbReference>
<dbReference type="GO" id="GO:0008408">
    <property type="term" value="F:3'-5' exonuclease activity"/>
    <property type="evidence" value="ECO:0007669"/>
    <property type="project" value="InterPro"/>
</dbReference>
<dbReference type="EMBL" id="HBGE01067186">
    <property type="protein sequence ID" value="CAD9163542.1"/>
    <property type="molecule type" value="Transcribed_RNA"/>
</dbReference>
<keyword evidence="2 4" id="KW-0863">Zinc-finger</keyword>
<reference evidence="6" key="1">
    <citation type="submission" date="2021-01" db="EMBL/GenBank/DDBJ databases">
        <authorList>
            <person name="Corre E."/>
            <person name="Pelletier E."/>
            <person name="Niang G."/>
            <person name="Scheremetjew M."/>
            <person name="Finn R."/>
            <person name="Kale V."/>
            <person name="Holt S."/>
            <person name="Cochrane G."/>
            <person name="Meng A."/>
            <person name="Brown T."/>
            <person name="Cohen L."/>
        </authorList>
    </citation>
    <scope>NUCLEOTIDE SEQUENCE</scope>
    <source>
        <strain evidence="6">OF101</strain>
    </source>
</reference>
<dbReference type="InterPro" id="IPR036397">
    <property type="entry name" value="RNaseH_sf"/>
</dbReference>
<evidence type="ECO:0000256" key="2">
    <source>
        <dbReference type="ARBA" id="ARBA00022771"/>
    </source>
</evidence>
<dbReference type="SUPFAM" id="SSF90229">
    <property type="entry name" value="CCCH zinc finger"/>
    <property type="match status" value="1"/>
</dbReference>
<dbReference type="SUPFAM" id="SSF53098">
    <property type="entry name" value="Ribonuclease H-like"/>
    <property type="match status" value="1"/>
</dbReference>
<keyword evidence="3 4" id="KW-0862">Zinc</keyword>
<dbReference type="PANTHER" id="PTHR43040:SF1">
    <property type="entry name" value="RIBONUCLEASE D"/>
    <property type="match status" value="1"/>
</dbReference>